<dbReference type="OrthoDB" id="5517985at2759"/>
<dbReference type="EMBL" id="JANBTX010000130">
    <property type="protein sequence ID" value="KAJ2685899.1"/>
    <property type="molecule type" value="Genomic_DNA"/>
</dbReference>
<evidence type="ECO:0000313" key="1">
    <source>
        <dbReference type="EMBL" id="KAJ2685899.1"/>
    </source>
</evidence>
<name>A0A9W8GK17_9FUNG</name>
<sequence length="116" mass="13067">MAPKLTLNSTYDFRVAIDGDDPIDIDECKLSEITVARIVNFMDNNAINAYIFIGGQGKYKYVVDKENMSLTIADVIAQESFDVNKFVTNIVICLISDDYSEIPEEYYADTDTDAEE</sequence>
<keyword evidence="2" id="KW-1185">Reference proteome</keyword>
<proteinExistence type="predicted"/>
<evidence type="ECO:0000313" key="2">
    <source>
        <dbReference type="Proteomes" id="UP001151516"/>
    </source>
</evidence>
<dbReference type="Proteomes" id="UP001151516">
    <property type="component" value="Unassembled WGS sequence"/>
</dbReference>
<accession>A0A9W8GK17</accession>
<protein>
    <submittedName>
        <fullName evidence="1">Uncharacterized protein</fullName>
    </submittedName>
</protein>
<comment type="caution">
    <text evidence="1">The sequence shown here is derived from an EMBL/GenBank/DDBJ whole genome shotgun (WGS) entry which is preliminary data.</text>
</comment>
<dbReference type="AlphaFoldDB" id="A0A9W8GK17"/>
<reference evidence="1" key="1">
    <citation type="submission" date="2022-07" db="EMBL/GenBank/DDBJ databases">
        <title>Phylogenomic reconstructions and comparative analyses of Kickxellomycotina fungi.</title>
        <authorList>
            <person name="Reynolds N.K."/>
            <person name="Stajich J.E."/>
            <person name="Barry K."/>
            <person name="Grigoriev I.V."/>
            <person name="Crous P."/>
            <person name="Smith M.E."/>
        </authorList>
    </citation>
    <scope>NUCLEOTIDE SEQUENCE</scope>
    <source>
        <strain evidence="1">CBS 109367</strain>
    </source>
</reference>
<gene>
    <name evidence="1" type="ORF">IWW39_003979</name>
</gene>
<organism evidence="1 2">
    <name type="scientific">Coemansia spiralis</name>
    <dbReference type="NCBI Taxonomy" id="417178"/>
    <lineage>
        <taxon>Eukaryota</taxon>
        <taxon>Fungi</taxon>
        <taxon>Fungi incertae sedis</taxon>
        <taxon>Zoopagomycota</taxon>
        <taxon>Kickxellomycotina</taxon>
        <taxon>Kickxellomycetes</taxon>
        <taxon>Kickxellales</taxon>
        <taxon>Kickxellaceae</taxon>
        <taxon>Coemansia</taxon>
    </lineage>
</organism>